<name>A0A2K3KKE5_TRIPR</name>
<evidence type="ECO:0000313" key="1">
    <source>
        <dbReference type="EMBL" id="PNX66778.1"/>
    </source>
</evidence>
<reference evidence="1 2" key="2">
    <citation type="journal article" date="2017" name="Front. Plant Sci.">
        <title>Gene Classification and Mining of Molecular Markers Useful in Red Clover (Trifolium pratense) Breeding.</title>
        <authorList>
            <person name="Istvanek J."/>
            <person name="Dluhosova J."/>
            <person name="Dluhos P."/>
            <person name="Patkova L."/>
            <person name="Nedelnik J."/>
            <person name="Repkova J."/>
        </authorList>
    </citation>
    <scope>NUCLEOTIDE SEQUENCE [LARGE SCALE GENOMIC DNA]</scope>
    <source>
        <strain evidence="2">cv. Tatra</strain>
        <tissue evidence="1">Young leaves</tissue>
    </source>
</reference>
<evidence type="ECO:0000313" key="2">
    <source>
        <dbReference type="Proteomes" id="UP000236291"/>
    </source>
</evidence>
<protein>
    <submittedName>
        <fullName evidence="1">Uncharacterized protein</fullName>
    </submittedName>
</protein>
<gene>
    <name evidence="1" type="ORF">L195_g055274</name>
</gene>
<accession>A0A2K3KKE5</accession>
<proteinExistence type="predicted"/>
<reference evidence="1 2" key="1">
    <citation type="journal article" date="2014" name="Am. J. Bot.">
        <title>Genome assembly and annotation for red clover (Trifolium pratense; Fabaceae).</title>
        <authorList>
            <person name="Istvanek J."/>
            <person name="Jaros M."/>
            <person name="Krenek A."/>
            <person name="Repkova J."/>
        </authorList>
    </citation>
    <scope>NUCLEOTIDE SEQUENCE [LARGE SCALE GENOMIC DNA]</scope>
    <source>
        <strain evidence="2">cv. Tatra</strain>
        <tissue evidence="1">Young leaves</tissue>
    </source>
</reference>
<organism evidence="1 2">
    <name type="scientific">Trifolium pratense</name>
    <name type="common">Red clover</name>
    <dbReference type="NCBI Taxonomy" id="57577"/>
    <lineage>
        <taxon>Eukaryota</taxon>
        <taxon>Viridiplantae</taxon>
        <taxon>Streptophyta</taxon>
        <taxon>Embryophyta</taxon>
        <taxon>Tracheophyta</taxon>
        <taxon>Spermatophyta</taxon>
        <taxon>Magnoliopsida</taxon>
        <taxon>eudicotyledons</taxon>
        <taxon>Gunneridae</taxon>
        <taxon>Pentapetalae</taxon>
        <taxon>rosids</taxon>
        <taxon>fabids</taxon>
        <taxon>Fabales</taxon>
        <taxon>Fabaceae</taxon>
        <taxon>Papilionoideae</taxon>
        <taxon>50 kb inversion clade</taxon>
        <taxon>NPAAA clade</taxon>
        <taxon>Hologalegina</taxon>
        <taxon>IRL clade</taxon>
        <taxon>Trifolieae</taxon>
        <taxon>Trifolium</taxon>
    </lineage>
</organism>
<dbReference type="AlphaFoldDB" id="A0A2K3KKE5"/>
<dbReference type="Proteomes" id="UP000236291">
    <property type="component" value="Unassembled WGS sequence"/>
</dbReference>
<comment type="caution">
    <text evidence="1">The sequence shown here is derived from an EMBL/GenBank/DDBJ whole genome shotgun (WGS) entry which is preliminary data.</text>
</comment>
<dbReference type="EMBL" id="ASHM01099999">
    <property type="protein sequence ID" value="PNX66778.1"/>
    <property type="molecule type" value="Genomic_DNA"/>
</dbReference>
<sequence length="68" mass="7596">MTAANVELTQVVSQMFVPPVLSVADDLLQTPRMTIEDLIESTQDSYTVISARCPVPRFISKLLMIQDQ</sequence>